<feature type="compositionally biased region" description="Polar residues" evidence="1">
    <location>
        <begin position="346"/>
        <end position="365"/>
    </location>
</feature>
<organism evidence="3 4">
    <name type="scientific">Orchesella dallaii</name>
    <dbReference type="NCBI Taxonomy" id="48710"/>
    <lineage>
        <taxon>Eukaryota</taxon>
        <taxon>Metazoa</taxon>
        <taxon>Ecdysozoa</taxon>
        <taxon>Arthropoda</taxon>
        <taxon>Hexapoda</taxon>
        <taxon>Collembola</taxon>
        <taxon>Entomobryomorpha</taxon>
        <taxon>Entomobryoidea</taxon>
        <taxon>Orchesellidae</taxon>
        <taxon>Orchesellinae</taxon>
        <taxon>Orchesella</taxon>
    </lineage>
</organism>
<feature type="region of interest" description="Disordered" evidence="1">
    <location>
        <begin position="586"/>
        <end position="683"/>
    </location>
</feature>
<feature type="compositionally biased region" description="Basic and acidic residues" evidence="1">
    <location>
        <begin position="845"/>
        <end position="855"/>
    </location>
</feature>
<evidence type="ECO:0000313" key="3">
    <source>
        <dbReference type="EMBL" id="CAL8111383.1"/>
    </source>
</evidence>
<evidence type="ECO:0000313" key="4">
    <source>
        <dbReference type="Proteomes" id="UP001642540"/>
    </source>
</evidence>
<dbReference type="PANTHER" id="PTHR20916:SF12">
    <property type="entry name" value="ANCESTRAL COATOMER ELEMENT 1 SEC16_SEC31 DOMAIN-CONTAINING PROTEIN-RELATED"/>
    <property type="match status" value="1"/>
</dbReference>
<feature type="compositionally biased region" description="Polar residues" evidence="1">
    <location>
        <begin position="276"/>
        <end position="297"/>
    </location>
</feature>
<dbReference type="PANTHER" id="PTHR20916">
    <property type="entry name" value="CYSTEINE AND GLYCINE-RICH PROTEIN 2 BINDING PROTEIN"/>
    <property type="match status" value="1"/>
</dbReference>
<feature type="region of interest" description="Disordered" evidence="1">
    <location>
        <begin position="251"/>
        <end position="297"/>
    </location>
</feature>
<feature type="compositionally biased region" description="Low complexity" evidence="1">
    <location>
        <begin position="586"/>
        <end position="677"/>
    </location>
</feature>
<feature type="compositionally biased region" description="Pro residues" evidence="1">
    <location>
        <begin position="856"/>
        <end position="865"/>
    </location>
</feature>
<feature type="chain" id="PRO_5045981167" evidence="2">
    <location>
        <begin position="24"/>
        <end position="1124"/>
    </location>
</feature>
<feature type="compositionally biased region" description="Basic and acidic residues" evidence="1">
    <location>
        <begin position="763"/>
        <end position="778"/>
    </location>
</feature>
<keyword evidence="2" id="KW-0732">Signal</keyword>
<sequence length="1124" mass="123627">MRWNSMLRTFAFFLVTIISLSEGIETQDHAPSSDKTYHFPSASLTIAGDLKDVKLKGTIAQLVRALQQPSASAQVPPQPKEDEAKAKTTGTKKIIHPSQLITKHTLGKGGKKLYYGDPIPDTITVSSQPVKVSQSNTTGGKRTRHLGAYIGNRPSVVRTIEGVRAPDDEADKHYTWRNARVIKGFLVPNDRPANPHKKRQVIFTDPQQYLAAAAAAQAQGATTIIETSGLQGSTNGQPKTSIFYAQEPAQASGVSNSNGNSAAIFANSDPSHQRSHSQVVYQNQQPAQTTNNGQTGAFAYTPQQNAHMYVVQDSNGNAYNMQYTANQASAHQQQAQLAQQQAQAQFFSRSGEASTAPVVSQNPSTNSQQGSGASNLQQQQQQQAQQSSLSAAIRQQQYQSSLDTQAIQAAVEAVQQLEAQQNAAAAAAAGNNQGLSQQQQQQQQQQAPTIQQAQHQQIQIAQQSAPSQQVVLPQGASLISGATAQEILAATAAATNGQVTAQYIQIQPGQEQSLAQLQQSQTQQQQQQQQYPAHNQFAERQAVPGIAGAFPANPTQFVIQPQTYLTGAGGQAFTVPIPVPVEQAVAQASHQQSQQVRLHQQLGQHSQQQQFHNNNHNQYQNQNQHHQQQQQHSQHHQQQQHSQHNHQQQQNSQHQQQQHSQHHQQLSSNNNNNRHQQGPNQSSITDRMKQAFNQNFNRKMLERVETNAVVPALASTGLFLGLSALAAGWYLSKSNREVGIVRRTGILSSKKTGTTNNGANNVETKDKESPTTRTRRDLASMVTPGAYNPSGGPEVDQATFFQSIIQQSLEKTQKEYDDEPVYNQNQEAINNNNNNEQQMAYHHQSQREPEPERHAPPSPPMPPPSRYRTKNNNNRYNERPAKYYREEDLYDPSGNSRISKAQQIQEKSGGWAVHSAKNFARVAIPAVVLTGAALESSGRNLKTARYNQLLTHSAAYTNTNAKHANPLTHLRAPRAMAHFENDLEFQQALSSPSFFESILSSLEASGDTIMNKLHELGSSQWHESPCAKRILCQVMTSQGDDTVKLMEKKMATVLKMMPESVSSSMNENFSDVLSAINKRDCSSFTCSLTHRNKSTARIVHISAPSSSHHKSSSIKIEQTVTNSR</sequence>
<feature type="compositionally biased region" description="Low complexity" evidence="1">
    <location>
        <begin position="251"/>
        <end position="263"/>
    </location>
</feature>
<gene>
    <name evidence="3" type="ORF">ODALV1_LOCUS14987</name>
</gene>
<feature type="region of interest" description="Disordered" evidence="1">
    <location>
        <begin position="68"/>
        <end position="90"/>
    </location>
</feature>
<feature type="compositionally biased region" description="Basic and acidic residues" evidence="1">
    <location>
        <begin position="876"/>
        <end position="887"/>
    </location>
</feature>
<feature type="region of interest" description="Disordered" evidence="1">
    <location>
        <begin position="751"/>
        <end position="795"/>
    </location>
</feature>
<name>A0ABP1QTI3_9HEXA</name>
<feature type="compositionally biased region" description="Low complexity" evidence="1">
    <location>
        <begin position="366"/>
        <end position="387"/>
    </location>
</feature>
<feature type="region of interest" description="Disordered" evidence="1">
    <location>
        <begin position="1102"/>
        <end position="1124"/>
    </location>
</feature>
<feature type="region of interest" description="Disordered" evidence="1">
    <location>
        <begin position="341"/>
        <end position="387"/>
    </location>
</feature>
<evidence type="ECO:0000256" key="1">
    <source>
        <dbReference type="SAM" id="MobiDB-lite"/>
    </source>
</evidence>
<feature type="compositionally biased region" description="Low complexity" evidence="1">
    <location>
        <begin position="752"/>
        <end position="761"/>
    </location>
</feature>
<evidence type="ECO:0000256" key="2">
    <source>
        <dbReference type="SAM" id="SignalP"/>
    </source>
</evidence>
<comment type="caution">
    <text evidence="3">The sequence shown here is derived from an EMBL/GenBank/DDBJ whole genome shotgun (WGS) entry which is preliminary data.</text>
</comment>
<accession>A0ABP1QTI3</accession>
<feature type="signal peptide" evidence="2">
    <location>
        <begin position="1"/>
        <end position="23"/>
    </location>
</feature>
<proteinExistence type="predicted"/>
<keyword evidence="4" id="KW-1185">Reference proteome</keyword>
<protein>
    <submittedName>
        <fullName evidence="3">Uncharacterized protein</fullName>
    </submittedName>
</protein>
<dbReference type="Proteomes" id="UP001642540">
    <property type="component" value="Unassembled WGS sequence"/>
</dbReference>
<reference evidence="3 4" key="1">
    <citation type="submission" date="2024-08" db="EMBL/GenBank/DDBJ databases">
        <authorList>
            <person name="Cucini C."/>
            <person name="Frati F."/>
        </authorList>
    </citation>
    <scope>NUCLEOTIDE SEQUENCE [LARGE SCALE GENOMIC DNA]</scope>
</reference>
<feature type="region of interest" description="Disordered" evidence="1">
    <location>
        <begin position="838"/>
        <end position="895"/>
    </location>
</feature>
<dbReference type="EMBL" id="CAXLJM020000046">
    <property type="protein sequence ID" value="CAL8111383.1"/>
    <property type="molecule type" value="Genomic_DNA"/>
</dbReference>